<evidence type="ECO:0000313" key="2">
    <source>
        <dbReference type="EMBL" id="MCZ8511055.1"/>
    </source>
</evidence>
<reference evidence="2 3" key="1">
    <citation type="submission" date="2022-12" db="EMBL/GenBank/DDBJ databases">
        <title>Draft genome sequence of Paenibacillus sp. dW9.</title>
        <authorList>
            <person name="Choi E.-W."/>
            <person name="Kim D.-U."/>
        </authorList>
    </citation>
    <scope>NUCLEOTIDE SEQUENCE [LARGE SCALE GENOMIC DNA]</scope>
    <source>
        <strain evidence="3">dW9</strain>
    </source>
</reference>
<gene>
    <name evidence="2" type="ORF">O9H85_01110</name>
</gene>
<dbReference type="Proteomes" id="UP001527882">
    <property type="component" value="Unassembled WGS sequence"/>
</dbReference>
<organism evidence="2 3">
    <name type="scientific">Paenibacillus gyeongsangnamensis</name>
    <dbReference type="NCBI Taxonomy" id="3388067"/>
    <lineage>
        <taxon>Bacteria</taxon>
        <taxon>Bacillati</taxon>
        <taxon>Bacillota</taxon>
        <taxon>Bacilli</taxon>
        <taxon>Bacillales</taxon>
        <taxon>Paenibacillaceae</taxon>
        <taxon>Paenibacillus</taxon>
    </lineage>
</organism>
<evidence type="ECO:0000313" key="3">
    <source>
        <dbReference type="Proteomes" id="UP001527882"/>
    </source>
</evidence>
<keyword evidence="3" id="KW-1185">Reference proteome</keyword>
<dbReference type="EMBL" id="JAQAGZ010000001">
    <property type="protein sequence ID" value="MCZ8511055.1"/>
    <property type="molecule type" value="Genomic_DNA"/>
</dbReference>
<keyword evidence="1" id="KW-1133">Transmembrane helix</keyword>
<name>A0ABT4Q2E6_9BACL</name>
<dbReference type="Pfam" id="PF11755">
    <property type="entry name" value="DUF3311"/>
    <property type="match status" value="1"/>
</dbReference>
<sequence length="69" mass="7902">MSSDNKGKRKGSLWYYLLLLPFIGTLWPPFYASMEPGIAGMPFFYWYQFLWVILSAGLTAIVYVATKGK</sequence>
<comment type="caution">
    <text evidence="2">The sequence shown here is derived from an EMBL/GenBank/DDBJ whole genome shotgun (WGS) entry which is preliminary data.</text>
</comment>
<feature type="transmembrane region" description="Helical" evidence="1">
    <location>
        <begin position="12"/>
        <end position="32"/>
    </location>
</feature>
<evidence type="ECO:0000256" key="1">
    <source>
        <dbReference type="SAM" id="Phobius"/>
    </source>
</evidence>
<dbReference type="RefSeq" id="WP_269879426.1">
    <property type="nucleotide sequence ID" value="NZ_JAQAGZ010000001.1"/>
</dbReference>
<protein>
    <submittedName>
        <fullName evidence="2">DUF3311 domain-containing protein</fullName>
    </submittedName>
</protein>
<proteinExistence type="predicted"/>
<keyword evidence="1" id="KW-0812">Transmembrane</keyword>
<feature type="transmembrane region" description="Helical" evidence="1">
    <location>
        <begin position="44"/>
        <end position="65"/>
    </location>
</feature>
<keyword evidence="1" id="KW-0472">Membrane</keyword>
<accession>A0ABT4Q2E6</accession>
<dbReference type="InterPro" id="IPR021741">
    <property type="entry name" value="DUF3311"/>
</dbReference>